<accession>A0A058ZRY7</accession>
<dbReference type="GO" id="GO:0009055">
    <property type="term" value="F:electron transfer activity"/>
    <property type="evidence" value="ECO:0007669"/>
    <property type="project" value="InterPro"/>
</dbReference>
<dbReference type="STRING" id="71139.A0A058ZRY7"/>
<dbReference type="SUPFAM" id="SSF49503">
    <property type="entry name" value="Cupredoxins"/>
    <property type="match status" value="1"/>
</dbReference>
<evidence type="ECO:0000313" key="3">
    <source>
        <dbReference type="EMBL" id="KAK2631768.1"/>
    </source>
</evidence>
<dbReference type="AlphaFoldDB" id="A0A058ZRY7"/>
<sequence length="175" mass="19740">MAMAMKFGRAMVLVVIASVMMGASLAYPGWNNNNGYAWPPKQDNGPTEVPPTKVVVGGSENWHFGFDYSTWANKNGPFYVNDTLVFKYDPPSDSNTHPHSVYMFPSFWSYMRCDLRRATMVANVSDGAGDGFEFKLSQKWKFYFFACGESGGFHCSTGKMRFSLVSLPRPWKWHG</sequence>
<dbReference type="EMBL" id="KK199683">
    <property type="protein sequence ID" value="KCW44121.1"/>
    <property type="molecule type" value="Genomic_DNA"/>
</dbReference>
<dbReference type="InParanoid" id="A0A058ZRY7"/>
<protein>
    <recommendedName>
        <fullName evidence="2">Phytocyanin domain-containing protein</fullName>
    </recommendedName>
</protein>
<feature type="chain" id="PRO_5042326298" description="Phytocyanin domain-containing protein" evidence="1">
    <location>
        <begin position="27"/>
        <end position="175"/>
    </location>
</feature>
<evidence type="ECO:0000256" key="1">
    <source>
        <dbReference type="SAM" id="SignalP"/>
    </source>
</evidence>
<dbReference type="KEGG" id="egr:104430697"/>
<evidence type="ECO:0000259" key="2">
    <source>
        <dbReference type="PROSITE" id="PS51485"/>
    </source>
</evidence>
<organism evidence="4">
    <name type="scientific">Eucalyptus grandis</name>
    <name type="common">Flooded gum</name>
    <dbReference type="NCBI Taxonomy" id="71139"/>
    <lineage>
        <taxon>Eukaryota</taxon>
        <taxon>Viridiplantae</taxon>
        <taxon>Streptophyta</taxon>
        <taxon>Embryophyta</taxon>
        <taxon>Tracheophyta</taxon>
        <taxon>Spermatophyta</taxon>
        <taxon>Magnoliopsida</taxon>
        <taxon>eudicotyledons</taxon>
        <taxon>Gunneridae</taxon>
        <taxon>Pentapetalae</taxon>
        <taxon>rosids</taxon>
        <taxon>malvids</taxon>
        <taxon>Myrtales</taxon>
        <taxon>Myrtaceae</taxon>
        <taxon>Myrtoideae</taxon>
        <taxon>Eucalypteae</taxon>
        <taxon>Eucalyptus</taxon>
    </lineage>
</organism>
<dbReference type="InterPro" id="IPR003245">
    <property type="entry name" value="Phytocyanin_dom"/>
</dbReference>
<gene>
    <name evidence="4" type="ORF">EUGRSUZ_L02463</name>
</gene>
<dbReference type="InterPro" id="IPR008972">
    <property type="entry name" value="Cupredoxin"/>
</dbReference>
<evidence type="ECO:0000313" key="5">
    <source>
        <dbReference type="Proteomes" id="UP000030711"/>
    </source>
</evidence>
<name>A0A058ZRY7_EUCGR</name>
<dbReference type="EMBL" id="MU849164">
    <property type="protein sequence ID" value="KAK2631768.1"/>
    <property type="molecule type" value="Genomic_DNA"/>
</dbReference>
<dbReference type="OrthoDB" id="1839683at2759"/>
<dbReference type="Proteomes" id="UP000030711">
    <property type="component" value="Unassembled WGS sequence"/>
</dbReference>
<dbReference type="eggNOG" id="ENOG502S16H">
    <property type="taxonomic scope" value="Eukaryota"/>
</dbReference>
<feature type="signal peptide" evidence="1">
    <location>
        <begin position="1"/>
        <end position="26"/>
    </location>
</feature>
<proteinExistence type="predicted"/>
<dbReference type="PROSITE" id="PS51485">
    <property type="entry name" value="PHYTOCYANIN"/>
    <property type="match status" value="1"/>
</dbReference>
<dbReference type="PANTHER" id="PTHR34052:SF1">
    <property type="entry name" value="OS06G0216700 PROTEIN"/>
    <property type="match status" value="1"/>
</dbReference>
<dbReference type="OMA" id="NIPRNYS"/>
<evidence type="ECO:0000313" key="4">
    <source>
        <dbReference type="EMBL" id="KCW44121.1"/>
    </source>
</evidence>
<reference evidence="4" key="1">
    <citation type="submission" date="2013-07" db="EMBL/GenBank/DDBJ databases">
        <title>The genome of Eucalyptus grandis.</title>
        <authorList>
            <person name="Schmutz J."/>
            <person name="Hayes R."/>
            <person name="Myburg A."/>
            <person name="Tuskan G."/>
            <person name="Grattapaglia D."/>
            <person name="Rokhsar D.S."/>
        </authorList>
    </citation>
    <scope>NUCLEOTIDE SEQUENCE</scope>
    <source>
        <tissue evidence="4">Leaf extractions</tissue>
    </source>
</reference>
<keyword evidence="5" id="KW-1185">Reference proteome</keyword>
<dbReference type="Pfam" id="PF02298">
    <property type="entry name" value="Cu_bind_like"/>
    <property type="match status" value="1"/>
</dbReference>
<reference evidence="3" key="3">
    <citation type="submission" date="2023-04" db="EMBL/GenBank/DDBJ databases">
        <title>WGS assembly of Eucalyptus grandis.</title>
        <authorList>
            <person name="Myburg A."/>
            <person name="Grattapaglia D."/>
            <person name="Tuskan G."/>
            <person name="Hellsten U."/>
            <person name="Hayes R."/>
            <person name="Grimwood J."/>
            <person name="Jenkins J."/>
            <person name="Lindquist E."/>
            <person name="Tice H."/>
            <person name="Bauer D."/>
            <person name="Goodstein D."/>
            <person name="Dubchak I."/>
            <person name="Poliakov A."/>
            <person name="Mizrachi E."/>
            <person name="Kullan A."/>
            <person name="Hussey S."/>
            <person name="Pinard D."/>
            <person name="Van D."/>
            <person name="Singh P."/>
            <person name="Van J."/>
            <person name="Silva-Junior O."/>
            <person name="Togawa R."/>
            <person name="Pappas M."/>
            <person name="Faria D."/>
            <person name="Sansaloni C."/>
            <person name="Petroli C."/>
            <person name="Yang X."/>
            <person name="Ranjan P."/>
            <person name="Tschaplinski T."/>
            <person name="Ye C."/>
            <person name="Li T."/>
            <person name="Sterck L."/>
            <person name="Vanneste K."/>
            <person name="Murat F."/>
            <person name="Soler M."/>
            <person name="Clemente H."/>
            <person name="Saidi N."/>
            <person name="Cassan-Wang H."/>
            <person name="Dunand C."/>
            <person name="Hefer C."/>
            <person name="Bornberg-Bauer E."/>
            <person name="Kersting A."/>
            <person name="Vining K."/>
            <person name="Amarasinghe V."/>
            <person name="Ranik M."/>
            <person name="Naithani S."/>
            <person name="Elser J."/>
            <person name="Boyd A."/>
            <person name="Liston A."/>
            <person name="Spatafora J."/>
            <person name="Dharmwardhana P."/>
            <person name="Raja R."/>
            <person name="Sullivan C."/>
            <person name="Romanel E."/>
            <person name="Alves-Ferreira M."/>
            <person name="Kulheim C."/>
            <person name="Foley W."/>
            <person name="Carocha V."/>
            <person name="Paiva J."/>
            <person name="Kudrna D."/>
            <person name="Brommonschenkel S."/>
            <person name="Pasquali G."/>
            <person name="Byrne M."/>
            <person name="Rigault P."/>
            <person name="Tibbits J."/>
            <person name="Spokevicius A."/>
            <person name="Jones R."/>
            <person name="Steane D."/>
            <person name="Vaillancourt R."/>
            <person name="Potts B."/>
            <person name="Joubert F."/>
            <person name="Barry K."/>
            <person name="Pappas G."/>
            <person name="Strauss S."/>
            <person name="Jaiswal P."/>
            <person name="Grima-Pettenati J."/>
            <person name="Salse J."/>
            <person name="Van D."/>
            <person name="Rokhsar D."/>
            <person name="Schmutz J."/>
        </authorList>
    </citation>
    <scope>NUCLEOTIDE SEQUENCE</scope>
    <source>
        <tissue evidence="3">Leaf extractions</tissue>
    </source>
</reference>
<feature type="domain" description="Phytocyanin" evidence="2">
    <location>
        <begin position="52"/>
        <end position="168"/>
    </location>
</feature>
<reference evidence="3" key="2">
    <citation type="journal article" date="2014" name="Nature">
        <title>The genome of Eucalyptus grandis.</title>
        <authorList>
            <person name="Myburg A.A."/>
            <person name="Grattapaglia D."/>
            <person name="Tuskan G.A."/>
            <person name="Hellsten U."/>
            <person name="Hayes R.D."/>
            <person name="Grimwood J."/>
            <person name="Jenkins J."/>
            <person name="Lindquist E."/>
            <person name="Tice H."/>
            <person name="Bauer D."/>
            <person name="Goodstein D.M."/>
            <person name="Dubchak I."/>
            <person name="Poliakov A."/>
            <person name="Mizrachi E."/>
            <person name="Kullan A.R."/>
            <person name="Hussey S.G."/>
            <person name="Pinard D."/>
            <person name="van der Merwe K."/>
            <person name="Singh P."/>
            <person name="van Jaarsveld I."/>
            <person name="Silva-Junior O.B."/>
            <person name="Togawa R.C."/>
            <person name="Pappas M.R."/>
            <person name="Faria D.A."/>
            <person name="Sansaloni C.P."/>
            <person name="Petroli C.D."/>
            <person name="Yang X."/>
            <person name="Ranjan P."/>
            <person name="Tschaplinski T.J."/>
            <person name="Ye C.Y."/>
            <person name="Li T."/>
            <person name="Sterck L."/>
            <person name="Vanneste K."/>
            <person name="Murat F."/>
            <person name="Soler M."/>
            <person name="Clemente H.S."/>
            <person name="Saidi N."/>
            <person name="Cassan-Wang H."/>
            <person name="Dunand C."/>
            <person name="Hefer C.A."/>
            <person name="Bornberg-Bauer E."/>
            <person name="Kersting A.R."/>
            <person name="Vining K."/>
            <person name="Amarasinghe V."/>
            <person name="Ranik M."/>
            <person name="Naithani S."/>
            <person name="Elser J."/>
            <person name="Boyd A.E."/>
            <person name="Liston A."/>
            <person name="Spatafora J.W."/>
            <person name="Dharmwardhana P."/>
            <person name="Raja R."/>
            <person name="Sullivan C."/>
            <person name="Romanel E."/>
            <person name="Alves-Ferreira M."/>
            <person name="Kulheim C."/>
            <person name="Foley W."/>
            <person name="Carocha V."/>
            <person name="Paiva J."/>
            <person name="Kudrna D."/>
            <person name="Brommonschenkel S.H."/>
            <person name="Pasquali G."/>
            <person name="Byrne M."/>
            <person name="Rigault P."/>
            <person name="Tibbits J."/>
            <person name="Spokevicius A."/>
            <person name="Jones R.C."/>
            <person name="Steane D.A."/>
            <person name="Vaillancourt R.E."/>
            <person name="Potts B.M."/>
            <person name="Joubert F."/>
            <person name="Barry K."/>
            <person name="Pappas G.J."/>
            <person name="Strauss S.H."/>
            <person name="Jaiswal P."/>
            <person name="Grima-Pettenati J."/>
            <person name="Salse J."/>
            <person name="Van de Peer Y."/>
            <person name="Rokhsar D.S."/>
            <person name="Schmutz J."/>
        </authorList>
    </citation>
    <scope>NUCLEOTIDE SEQUENCE</scope>
    <source>
        <tissue evidence="3">Leaf extractions</tissue>
    </source>
</reference>
<dbReference type="Gramene" id="KCW44121">
    <property type="protein sequence ID" value="KCW44121"/>
    <property type="gene ID" value="EUGRSUZ_L02463"/>
</dbReference>
<dbReference type="Gene3D" id="2.60.40.420">
    <property type="entry name" value="Cupredoxins - blue copper proteins"/>
    <property type="match status" value="1"/>
</dbReference>
<reference evidence="3" key="4">
    <citation type="submission" date="2023-07" db="EMBL/GenBank/DDBJ databases">
        <authorList>
            <person name="Myburg A.A."/>
            <person name="Grattapaglia D."/>
            <person name="Tuskan G.A."/>
            <person name="Hellsten U."/>
            <person name="Hayes R.D."/>
            <person name="Grimwood J."/>
            <person name="Jenkins J."/>
            <person name="Lindquist E."/>
            <person name="Tice H."/>
            <person name="Bauer D."/>
            <person name="Goodstein D.M."/>
            <person name="Dubchak I."/>
            <person name="Poliakov A."/>
            <person name="Mizrachi E."/>
            <person name="Kullan A.R."/>
            <person name="Hussey S.G."/>
            <person name="Pinard D."/>
            <person name="Van D.M."/>
            <person name="Singh P."/>
            <person name="Van J.I."/>
            <person name="Silva-Junior O.B."/>
            <person name="Togawa R.C."/>
            <person name="Pappas M.R."/>
            <person name="Faria D.A."/>
            <person name="Sansaloni C.P."/>
            <person name="Petroli C.D."/>
            <person name="Yang X."/>
            <person name="Ranjan P."/>
            <person name="Tschaplinski T.J."/>
            <person name="Ye C.Y."/>
            <person name="Li T."/>
            <person name="Sterck L."/>
            <person name="Vanneste K."/>
            <person name="Murat F."/>
            <person name="Soler M."/>
            <person name="Clemente H.S."/>
            <person name="Saidi N."/>
            <person name="Cassan-Wang H."/>
            <person name="Dunand C."/>
            <person name="Hefer C.A."/>
            <person name="Bornberg-Bauer E."/>
            <person name="Kersting A.R."/>
            <person name="Vining K."/>
            <person name="Amarasinghe V."/>
            <person name="Ranik M."/>
            <person name="Naithani S."/>
            <person name="Elser J."/>
            <person name="Boyd A.E."/>
            <person name="Liston A."/>
            <person name="Spatafora J.W."/>
            <person name="Dharmwardhana P."/>
            <person name="Raja R."/>
            <person name="Sullivan C."/>
            <person name="Romanel E."/>
            <person name="Alves-Ferreira M."/>
            <person name="Kulheim C."/>
            <person name="Foley W."/>
            <person name="Carocha V."/>
            <person name="Paiva J."/>
            <person name="Kudrna D."/>
            <person name="Brommonschenkel S.H."/>
            <person name="Pasquali G."/>
            <person name="Byrne M."/>
            <person name="Rigault P."/>
            <person name="Tibbits J."/>
            <person name="Spokevicius A."/>
            <person name="Jones R.C."/>
            <person name="Steane D.A."/>
            <person name="Vaillancourt R.E."/>
            <person name="Potts B.M."/>
            <person name="Joubert F."/>
            <person name="Barry K."/>
            <person name="Pappas G.J."/>
            <person name="Strauss S.H."/>
            <person name="Jaiswal P."/>
            <person name="Grima-Pettenati J."/>
            <person name="Salse J."/>
            <person name="Van D.P."/>
            <person name="Rokhsar D.S."/>
            <person name="Schmutz J."/>
        </authorList>
    </citation>
    <scope>NUCLEOTIDE SEQUENCE</scope>
    <source>
        <tissue evidence="3">Leaf extractions</tissue>
    </source>
</reference>
<keyword evidence="1" id="KW-0732">Signal</keyword>
<dbReference type="PANTHER" id="PTHR34052">
    <property type="entry name" value="GLYCINE-RICH PROTEIN-LIKE"/>
    <property type="match status" value="1"/>
</dbReference>